<evidence type="ECO:0000256" key="11">
    <source>
        <dbReference type="ARBA" id="ARBA00022989"/>
    </source>
</evidence>
<feature type="transmembrane region" description="Helical" evidence="14">
    <location>
        <begin position="163"/>
        <end position="181"/>
    </location>
</feature>
<feature type="binding site" evidence="14">
    <location>
        <begin position="257"/>
        <end position="264"/>
    </location>
    <ligand>
        <name>ATP</name>
        <dbReference type="ChEBI" id="CHEBI:30616"/>
    </ligand>
</feature>
<evidence type="ECO:0000256" key="13">
    <source>
        <dbReference type="ARBA" id="ARBA00023136"/>
    </source>
</evidence>
<keyword evidence="4 14" id="KW-0645">Protease</keyword>
<protein>
    <recommendedName>
        <fullName evidence="14">ATP-dependent zinc metalloprotease FtsH</fullName>
        <ecNumber evidence="14">3.4.24.-</ecNumber>
    </recommendedName>
</protein>
<feature type="domain" description="AAA+ ATPase" evidence="17">
    <location>
        <begin position="249"/>
        <end position="388"/>
    </location>
</feature>
<dbReference type="RefSeq" id="WP_267536328.1">
    <property type="nucleotide sequence ID" value="NZ_JAPNKA010000001.1"/>
</dbReference>
<dbReference type="HAMAP" id="MF_01458">
    <property type="entry name" value="FtsH"/>
    <property type="match status" value="1"/>
</dbReference>
<feature type="binding site" evidence="14">
    <location>
        <position position="556"/>
    </location>
    <ligand>
        <name>Zn(2+)</name>
        <dbReference type="ChEBI" id="CHEBI:29105"/>
        <note>catalytic</note>
    </ligand>
</feature>
<feature type="transmembrane region" description="Helical" evidence="14">
    <location>
        <begin position="34"/>
        <end position="52"/>
    </location>
</feature>
<evidence type="ECO:0000256" key="8">
    <source>
        <dbReference type="ARBA" id="ARBA00022801"/>
    </source>
</evidence>
<comment type="cofactor">
    <cofactor evidence="14">
        <name>Zn(2+)</name>
        <dbReference type="ChEBI" id="CHEBI:29105"/>
    </cofactor>
    <text evidence="14">Binds 1 zinc ion per subunit.</text>
</comment>
<dbReference type="Pfam" id="PF06480">
    <property type="entry name" value="FtsH_ext"/>
    <property type="match status" value="1"/>
</dbReference>
<keyword evidence="19" id="KW-1185">Reference proteome</keyword>
<accession>A0ABT4A7B0</accession>
<comment type="similarity">
    <text evidence="14">In the central section; belongs to the AAA ATPase family.</text>
</comment>
<dbReference type="EC" id="3.4.24.-" evidence="14"/>
<evidence type="ECO:0000256" key="3">
    <source>
        <dbReference type="ARBA" id="ARBA00022475"/>
    </source>
</evidence>
<dbReference type="SUPFAM" id="SSF140990">
    <property type="entry name" value="FtsH protease domain-like"/>
    <property type="match status" value="1"/>
</dbReference>
<evidence type="ECO:0000256" key="6">
    <source>
        <dbReference type="ARBA" id="ARBA00022723"/>
    </source>
</evidence>
<dbReference type="Pfam" id="PF17862">
    <property type="entry name" value="AAA_lid_3"/>
    <property type="match status" value="1"/>
</dbReference>
<keyword evidence="12 14" id="KW-0482">Metalloprotease</keyword>
<keyword evidence="6 14" id="KW-0479">Metal-binding</keyword>
<feature type="region of interest" description="Disordered" evidence="16">
    <location>
        <begin position="1"/>
        <end position="27"/>
    </location>
</feature>
<dbReference type="Gene3D" id="1.20.58.760">
    <property type="entry name" value="Peptidase M41"/>
    <property type="match status" value="1"/>
</dbReference>
<dbReference type="SMART" id="SM00382">
    <property type="entry name" value="AAA"/>
    <property type="match status" value="1"/>
</dbReference>
<dbReference type="InterPro" id="IPR037219">
    <property type="entry name" value="Peptidase_M41-like"/>
</dbReference>
<dbReference type="InterPro" id="IPR011546">
    <property type="entry name" value="Pept_M41_FtsH_extracell"/>
</dbReference>
<keyword evidence="7 14" id="KW-0547">Nucleotide-binding</keyword>
<evidence type="ECO:0000259" key="17">
    <source>
        <dbReference type="SMART" id="SM00382"/>
    </source>
</evidence>
<evidence type="ECO:0000256" key="5">
    <source>
        <dbReference type="ARBA" id="ARBA00022692"/>
    </source>
</evidence>
<dbReference type="InterPro" id="IPR041569">
    <property type="entry name" value="AAA_lid_3"/>
</dbReference>
<dbReference type="Pfam" id="PF00004">
    <property type="entry name" value="AAA"/>
    <property type="match status" value="1"/>
</dbReference>
<dbReference type="PANTHER" id="PTHR23076">
    <property type="entry name" value="METALLOPROTEASE M41 FTSH"/>
    <property type="match status" value="1"/>
</dbReference>
<dbReference type="InterPro" id="IPR003593">
    <property type="entry name" value="AAA+_ATPase"/>
</dbReference>
<comment type="similarity">
    <text evidence="15">Belongs to the AAA ATPase family.</text>
</comment>
<organism evidence="18 19">
    <name type="scientific">Archangium lansingense</name>
    <dbReference type="NCBI Taxonomy" id="2995310"/>
    <lineage>
        <taxon>Bacteria</taxon>
        <taxon>Pseudomonadati</taxon>
        <taxon>Myxococcota</taxon>
        <taxon>Myxococcia</taxon>
        <taxon>Myxococcales</taxon>
        <taxon>Cystobacterineae</taxon>
        <taxon>Archangiaceae</taxon>
        <taxon>Archangium</taxon>
    </lineage>
</organism>
<evidence type="ECO:0000313" key="18">
    <source>
        <dbReference type="EMBL" id="MCY1077500.1"/>
    </source>
</evidence>
<dbReference type="Gene3D" id="3.40.50.300">
    <property type="entry name" value="P-loop containing nucleotide triphosphate hydrolases"/>
    <property type="match status" value="1"/>
</dbReference>
<dbReference type="Proteomes" id="UP001207654">
    <property type="component" value="Unassembled WGS sequence"/>
</dbReference>
<evidence type="ECO:0000256" key="4">
    <source>
        <dbReference type="ARBA" id="ARBA00022670"/>
    </source>
</evidence>
<evidence type="ECO:0000313" key="19">
    <source>
        <dbReference type="Proteomes" id="UP001207654"/>
    </source>
</evidence>
<dbReference type="Gene3D" id="1.10.8.60">
    <property type="match status" value="1"/>
</dbReference>
<keyword evidence="11 14" id="KW-1133">Transmembrane helix</keyword>
<dbReference type="InterPro" id="IPR027417">
    <property type="entry name" value="P-loop_NTPase"/>
</dbReference>
<name>A0ABT4A7B0_9BACT</name>
<dbReference type="InterPro" id="IPR003959">
    <property type="entry name" value="ATPase_AAA_core"/>
</dbReference>
<keyword evidence="9 14" id="KW-0862">Zinc</keyword>
<dbReference type="NCBIfam" id="TIGR01241">
    <property type="entry name" value="FtsH_fam"/>
    <property type="match status" value="1"/>
</dbReference>
<keyword evidence="10 14" id="KW-0067">ATP-binding</keyword>
<comment type="function">
    <text evidence="14">Acts as a processive, ATP-dependent zinc metallopeptidase for both cytoplasmic and membrane proteins. Plays a role in the quality control of integral membrane proteins.</text>
</comment>
<keyword evidence="8 14" id="KW-0378">Hydrolase</keyword>
<dbReference type="SUPFAM" id="SSF52540">
    <property type="entry name" value="P-loop containing nucleoside triphosphate hydrolases"/>
    <property type="match status" value="1"/>
</dbReference>
<dbReference type="CDD" id="cd19501">
    <property type="entry name" value="RecA-like_FtsH"/>
    <property type="match status" value="1"/>
</dbReference>
<evidence type="ECO:0000256" key="14">
    <source>
        <dbReference type="HAMAP-Rule" id="MF_01458"/>
    </source>
</evidence>
<feature type="binding site" evidence="14">
    <location>
        <position position="479"/>
    </location>
    <ligand>
        <name>Zn(2+)</name>
        <dbReference type="ChEBI" id="CHEBI:29105"/>
        <note>catalytic</note>
    </ligand>
</feature>
<dbReference type="InterPro" id="IPR003960">
    <property type="entry name" value="ATPase_AAA_CS"/>
</dbReference>
<evidence type="ECO:0000256" key="16">
    <source>
        <dbReference type="SAM" id="MobiDB-lite"/>
    </source>
</evidence>
<dbReference type="InterPro" id="IPR000642">
    <property type="entry name" value="Peptidase_M41"/>
</dbReference>
<gene>
    <name evidence="14 18" type="primary">ftsH</name>
    <name evidence="18" type="ORF">OV287_23805</name>
</gene>
<evidence type="ECO:0000256" key="7">
    <source>
        <dbReference type="ARBA" id="ARBA00022741"/>
    </source>
</evidence>
<comment type="similarity">
    <text evidence="2 14">In the C-terminal section; belongs to the peptidase M41 family.</text>
</comment>
<evidence type="ECO:0000256" key="12">
    <source>
        <dbReference type="ARBA" id="ARBA00023049"/>
    </source>
</evidence>
<evidence type="ECO:0000256" key="9">
    <source>
        <dbReference type="ARBA" id="ARBA00022833"/>
    </source>
</evidence>
<keyword evidence="13 14" id="KW-0472">Membrane</keyword>
<proteinExistence type="inferred from homology"/>
<evidence type="ECO:0000256" key="2">
    <source>
        <dbReference type="ARBA" id="ARBA00010044"/>
    </source>
</evidence>
<evidence type="ECO:0000256" key="1">
    <source>
        <dbReference type="ARBA" id="ARBA00004370"/>
    </source>
</evidence>
<comment type="caution">
    <text evidence="18">The sequence shown here is derived from an EMBL/GenBank/DDBJ whole genome shotgun (WGS) entry which is preliminary data.</text>
</comment>
<dbReference type="PROSITE" id="PS00674">
    <property type="entry name" value="AAA"/>
    <property type="match status" value="1"/>
</dbReference>
<feature type="binding site" evidence="14">
    <location>
        <position position="483"/>
    </location>
    <ligand>
        <name>Zn(2+)</name>
        <dbReference type="ChEBI" id="CHEBI:29105"/>
        <note>catalytic</note>
    </ligand>
</feature>
<feature type="region of interest" description="Disordered" evidence="16">
    <location>
        <begin position="676"/>
        <end position="700"/>
    </location>
</feature>
<dbReference type="EMBL" id="JAPNKA010000001">
    <property type="protein sequence ID" value="MCY1077500.1"/>
    <property type="molecule type" value="Genomic_DNA"/>
</dbReference>
<keyword evidence="5 14" id="KW-0812">Transmembrane</keyword>
<comment type="subcellular location">
    <subcellularLocation>
        <location evidence="14">Cell membrane</location>
        <topology evidence="14">Multi-pass membrane protein</topology>
        <orientation evidence="14">Cytoplasmic side</orientation>
    </subcellularLocation>
    <subcellularLocation>
        <location evidence="1">Membrane</location>
    </subcellularLocation>
</comment>
<evidence type="ECO:0000256" key="10">
    <source>
        <dbReference type="ARBA" id="ARBA00022840"/>
    </source>
</evidence>
<sequence length="700" mass="76501">MKPQNTMPPGMSPRGKKQEKPQPPPAKGFRFGSPLGYILLLVLGFMLFKNVFQDAGVQRKTYGEFRAALQEDKFSKVQVSPEWVRGYLKGTDKPAASDNATGGGERLRPELSELPWLAYRIPGDDELVPLLEQKRAQAELAQQQGSKDSFQYEAVPQNNFSDVLWIWLVPLGLAFLFWSFMMRRMAGGIGQGPQSVMSFGKTRAKVQAEADTGVGFNDVAGVDEAVEELKEIVEFLKTPEKFRRLGGRIPKGVLLVGPPGTGKTLLARAVAGEAGVPFFSLSGSEFVEMFVGVGAARVRDLFAQATAKAPCIIFIDELDAIGKSRNAGVAGGHDEREQTLNQLLAEMDGFDSRAGLIILAATNRPEILDSALMRPGRFDRQVLVDRPDKRGRERVLEIHSRGVKLGPDVDLKSIASRTPGFAGADLANVVNEAALLAARRNRDAVMRADFEEAIERVVAGLEKKNRRMNEREKEIVAHHEAGHAVVGWMLPNAERVTKVSIIPRGLAALGYTMSLPLEDRYLMSFDELRDKMASMMGGRAAEEIFIGEVSTGASNDLKQATEIAKLMVRDYGMSSLGPVALGGEPQAFLRSAGGPEIRSYSEQTARMVDDEIRKMVTEALERARNVLTTHRDKVEALAARLLATEVVEEEEIRRLLGPKATAERGLLHPEARQVISAHPVGGDETPPPGAQHSNGKLPDA</sequence>
<reference evidence="18 19" key="1">
    <citation type="submission" date="2022-11" db="EMBL/GenBank/DDBJ databases">
        <title>Minimal conservation of predation-associated metabolite biosynthetic gene clusters underscores biosynthetic potential of Myxococcota including descriptions for ten novel species: Archangium lansinium sp. nov., Myxococcus landrumus sp. nov., Nannocystis bai.</title>
        <authorList>
            <person name="Ahearne A."/>
            <person name="Stevens C."/>
            <person name="Phillips K."/>
        </authorList>
    </citation>
    <scope>NUCLEOTIDE SEQUENCE [LARGE SCALE GENOMIC DNA]</scope>
    <source>
        <strain evidence="18 19">MIWBW</strain>
    </source>
</reference>
<dbReference type="PANTHER" id="PTHR23076:SF97">
    <property type="entry name" value="ATP-DEPENDENT ZINC METALLOPROTEASE YME1L1"/>
    <property type="match status" value="1"/>
</dbReference>
<dbReference type="GO" id="GO:0008237">
    <property type="term" value="F:metallopeptidase activity"/>
    <property type="evidence" value="ECO:0007669"/>
    <property type="project" value="UniProtKB-KW"/>
</dbReference>
<dbReference type="InterPro" id="IPR005936">
    <property type="entry name" value="FtsH"/>
</dbReference>
<feature type="active site" evidence="14">
    <location>
        <position position="480"/>
    </location>
</feature>
<keyword evidence="3 14" id="KW-1003">Cell membrane</keyword>
<dbReference type="Pfam" id="PF01434">
    <property type="entry name" value="Peptidase_M41"/>
    <property type="match status" value="1"/>
</dbReference>
<comment type="subunit">
    <text evidence="14">Homohexamer.</text>
</comment>
<evidence type="ECO:0000256" key="15">
    <source>
        <dbReference type="RuleBase" id="RU003651"/>
    </source>
</evidence>